<dbReference type="GO" id="GO:0003676">
    <property type="term" value="F:nucleic acid binding"/>
    <property type="evidence" value="ECO:0007669"/>
    <property type="project" value="InterPro"/>
</dbReference>
<dbReference type="HOGENOM" id="CLU_2406172_0_0_1"/>
<dbReference type="InterPro" id="IPR001878">
    <property type="entry name" value="Znf_CCHC"/>
</dbReference>
<dbReference type="SUPFAM" id="SSF57756">
    <property type="entry name" value="Retrovirus zinc finger-like domains"/>
    <property type="match status" value="1"/>
</dbReference>
<dbReference type="InterPro" id="IPR036397">
    <property type="entry name" value="RNaseH_sf"/>
</dbReference>
<dbReference type="PROSITE" id="PS50158">
    <property type="entry name" value="ZF_CCHC"/>
    <property type="match status" value="1"/>
</dbReference>
<dbReference type="SUPFAM" id="SSF53098">
    <property type="entry name" value="Ribonuclease H-like"/>
    <property type="match status" value="1"/>
</dbReference>
<dbReference type="Gene3D" id="4.10.60.10">
    <property type="entry name" value="Zinc finger, CCHC-type"/>
    <property type="match status" value="1"/>
</dbReference>
<dbReference type="PANTHER" id="PTHR11439">
    <property type="entry name" value="GAG-POL-RELATED RETROTRANSPOSON"/>
    <property type="match status" value="1"/>
</dbReference>
<dbReference type="SMART" id="SM00343">
    <property type="entry name" value="ZnF_C2HC"/>
    <property type="match status" value="2"/>
</dbReference>
<keyword evidence="1" id="KW-0479">Metal-binding</keyword>
<keyword evidence="1" id="KW-0863">Zinc-finger</keyword>
<dbReference type="InterPro" id="IPR001584">
    <property type="entry name" value="Integrase_cat-core"/>
</dbReference>
<dbReference type="Pfam" id="PF14223">
    <property type="entry name" value="Retrotran_gag_2"/>
    <property type="match status" value="1"/>
</dbReference>
<protein>
    <submittedName>
        <fullName evidence="5">Gag-pol polyprotein</fullName>
    </submittedName>
</protein>
<sequence length="1488" mass="166839">MSSLEQKSIKVIEFTGKDKDWKIWSRKFLAQANRKGYKKLLSGATAIPTESEYTAAAGGSTDAEKLTVKLWQLNELAFEEILLSINGQTKQGKIAFNLVDNCTTAEQPEGNCKIAWERLVHKYAPKTAPSYIQLKKDFANSKLASVDTDPDEWMTDLECLRSEMNKVTIPGKTDMSEVDLIIHILSNLPEEYEVAVSELEEKLKNTYRPLSMETVREKLNSRFERITKNAEAKEEEKALAAFKKQYKGRCSNCGEYGHKSGDCSERDKPSSGTGNKTENRFNGECHYCHKKGHKKEDCRKLKADNAKKQKEQAKTAIDEIDEDDKSVDESIAELGFVGKDPASKKVTFKNVEMDQAETAMVCTIDGAKYPSFTEDTMFGDSGASCHIVNSDNSMYEVEHIHESIGGIGSDVKATKKGKLRSLIKQADGTSTVKVLQVKYCARANENLFSITQELSKGAKLGSDDSNNITLDYPDGSKITFDRRIKTRDGWVSGVDVVPIINDVAKLSQDETKAEAIKSSAKEKAININEYHCALGHPCEATTRATAKAFGVRLIGQMKPCKDCALSKAKAKKISKVPVKRASKPGGRLCIDISSPSTKSVGGKCHWLLVVDDCTDYAWSFFLNKKSETNDIMIALIKELKQAYDIDVKTIRCDNSGENNALQRSCKQEGLGITFEYTAPNTPQQNGRVERRFPTLYGRVRAMLRDVSVSINNKRLWAEAANTATDLDNMLLKQGETTNSFHKFFGKGVKSIIPMNSAKTFGEMVVVANRNNVKAKLDDRGKTCIWLGYAKDHAIGTYRVYNPKTNKVLLTRDVTFLRESHNDWVAEEEPTSVLEIENEVDAPIATAKPVSTINDADDDEDGDIPPLVNYVTDSEDESDDEQEVVASPVTTVNQKVIREMRKLSTSYNPDANVIAQQGRVTRSLVNTDNESGRDSTVTELANLLIDVAKVAGKVKDVVPQYIEPKTFKEAWNHPDPMQRVKWREAIRKEFRDMVKRKVWRRVKKSSIPSNRRCVKSKWVFKIKRNGVFRARLVACGYSQIPGVDFSESYSPVANDITIRLLLVAMILFGLSAKIVDVETAFLYGELEEEVYMENPEGLEDSNDDEALLLLTTIYGLVQAARQYYKKARGILRKIGFTGGDVDPCLFVKKSSLGIVFIALYVDDNLLVGHPKAIECAIEQMKRHGLILKVEDDLKDYLSCEIQFSKDKTKAWLGQPHLISNLMSKFGNDVKKLREYKTPGTPNLNMVRNTDDKLALSKERQSLYRSGVGMLLYLVKYSRPDIANAVRELSKVLDGSTEASFKEMLRVIKYVLDTKEMGLRIEPKLLKSADEPWDLVCYSDSDYAGDPDTRRSVSGYILYVKGVPICWRSKAQRSITLSSSEAEWIALSEATKEIMFVLQLLESLYIKVQLPITVRVDNIGAIWMSQNVNTSSRTKHVDIRTKYVNEYCEDGVLKIIFVKSADNDSDIMTKNLGADLHSKHSNKLIKARPK</sequence>
<dbReference type="EMBL" id="EU432494">
    <property type="protein sequence ID" value="ACA60905.1"/>
    <property type="molecule type" value="Genomic_DNA"/>
</dbReference>
<feature type="domain" description="CCHC-type" evidence="3">
    <location>
        <begin position="249"/>
        <end position="265"/>
    </location>
</feature>
<dbReference type="PANTHER" id="PTHR11439:SF483">
    <property type="entry name" value="PEPTIDE SYNTHASE GLIP-LIKE, PUTATIVE (AFU_ORTHOLOGUE AFUA_3G12920)-RELATED"/>
    <property type="match status" value="1"/>
</dbReference>
<dbReference type="InterPro" id="IPR012337">
    <property type="entry name" value="RNaseH-like_sf"/>
</dbReference>
<evidence type="ECO:0000259" key="4">
    <source>
        <dbReference type="PROSITE" id="PS50994"/>
    </source>
</evidence>
<dbReference type="Gene3D" id="3.30.420.10">
    <property type="entry name" value="Ribonuclease H-like superfamily/Ribonuclease H"/>
    <property type="match status" value="1"/>
</dbReference>
<dbReference type="GO" id="GO:0015074">
    <property type="term" value="P:DNA integration"/>
    <property type="evidence" value="ECO:0007669"/>
    <property type="project" value="InterPro"/>
</dbReference>
<dbReference type="GO" id="GO:0008270">
    <property type="term" value="F:zinc ion binding"/>
    <property type="evidence" value="ECO:0007669"/>
    <property type="project" value="UniProtKB-KW"/>
</dbReference>
<dbReference type="InterPro" id="IPR057670">
    <property type="entry name" value="SH3_retrovirus"/>
</dbReference>
<dbReference type="InterPro" id="IPR036875">
    <property type="entry name" value="Znf_CCHC_sf"/>
</dbReference>
<feature type="region of interest" description="Disordered" evidence="2">
    <location>
        <begin position="257"/>
        <end position="276"/>
    </location>
</feature>
<dbReference type="Pfam" id="PF25597">
    <property type="entry name" value="SH3_retrovirus"/>
    <property type="match status" value="1"/>
</dbReference>
<proteinExistence type="predicted"/>
<reference evidence="5" key="1">
    <citation type="submission" date="2008-01" db="EMBL/GenBank/DDBJ databases">
        <title>Pirate Transposons in Diatom Genomes.</title>
        <authorList>
            <person name="Maumus F."/>
            <person name="Allen A."/>
            <person name="Bowler C."/>
        </authorList>
    </citation>
    <scope>NUCLEOTIDE SEQUENCE</scope>
</reference>
<dbReference type="SUPFAM" id="SSF56672">
    <property type="entry name" value="DNA/RNA polymerases"/>
    <property type="match status" value="1"/>
</dbReference>
<accession>B1PJ45</accession>
<organism evidence="5">
    <name type="scientific">Thalassiosira pseudonana</name>
    <name type="common">Marine diatom</name>
    <name type="synonym">Cyclotella nana</name>
    <dbReference type="NCBI Taxonomy" id="35128"/>
    <lineage>
        <taxon>Eukaryota</taxon>
        <taxon>Sar</taxon>
        <taxon>Stramenopiles</taxon>
        <taxon>Ochrophyta</taxon>
        <taxon>Bacillariophyta</taxon>
        <taxon>Coscinodiscophyceae</taxon>
        <taxon>Thalassiosirophycidae</taxon>
        <taxon>Thalassiosirales</taxon>
        <taxon>Thalassiosiraceae</taxon>
        <taxon>Thalassiosira</taxon>
    </lineage>
</organism>
<dbReference type="CDD" id="cd09272">
    <property type="entry name" value="RNase_HI_RT_Ty1"/>
    <property type="match status" value="1"/>
</dbReference>
<dbReference type="InterPro" id="IPR013103">
    <property type="entry name" value="RVT_2"/>
</dbReference>
<feature type="compositionally biased region" description="Basic and acidic residues" evidence="2">
    <location>
        <begin position="257"/>
        <end position="269"/>
    </location>
</feature>
<dbReference type="Pfam" id="PF07727">
    <property type="entry name" value="RVT_2"/>
    <property type="match status" value="1"/>
</dbReference>
<evidence type="ECO:0000256" key="2">
    <source>
        <dbReference type="SAM" id="MobiDB-lite"/>
    </source>
</evidence>
<evidence type="ECO:0000259" key="3">
    <source>
        <dbReference type="PROSITE" id="PS50158"/>
    </source>
</evidence>
<dbReference type="PROSITE" id="PS50994">
    <property type="entry name" value="INTEGRASE"/>
    <property type="match status" value="1"/>
</dbReference>
<evidence type="ECO:0000256" key="1">
    <source>
        <dbReference type="PROSITE-ProRule" id="PRU00047"/>
    </source>
</evidence>
<evidence type="ECO:0000313" key="5">
    <source>
        <dbReference type="EMBL" id="ACA60905.1"/>
    </source>
</evidence>
<dbReference type="InterPro" id="IPR043502">
    <property type="entry name" value="DNA/RNA_pol_sf"/>
</dbReference>
<feature type="domain" description="Integrase catalytic" evidence="4">
    <location>
        <begin position="580"/>
        <end position="761"/>
    </location>
</feature>
<name>B1PJ45_THAPS</name>
<keyword evidence="1" id="KW-0862">Zinc</keyword>